<dbReference type="GO" id="GO:0000981">
    <property type="term" value="F:DNA-binding transcription factor activity, RNA polymerase II-specific"/>
    <property type="evidence" value="ECO:0007669"/>
    <property type="project" value="InterPro"/>
</dbReference>
<keyword evidence="4" id="KW-0863">Zinc-finger</keyword>
<dbReference type="eggNOG" id="KOG1721">
    <property type="taxonomic scope" value="Eukaryota"/>
</dbReference>
<dbReference type="Pfam" id="PF04082">
    <property type="entry name" value="Fungal_trans"/>
    <property type="match status" value="1"/>
</dbReference>
<dbReference type="PANTHER" id="PTHR40626:SF11">
    <property type="entry name" value="ZINC FINGER PROTEIN YPR022C"/>
    <property type="match status" value="1"/>
</dbReference>
<feature type="domain" description="Xylanolytic transcriptional activator regulatory" evidence="7">
    <location>
        <begin position="79"/>
        <end position="288"/>
    </location>
</feature>
<dbReference type="PANTHER" id="PTHR40626">
    <property type="entry name" value="MIP31509P"/>
    <property type="match status" value="1"/>
</dbReference>
<dbReference type="GO" id="GO:0006351">
    <property type="term" value="P:DNA-templated transcription"/>
    <property type="evidence" value="ECO:0007669"/>
    <property type="project" value="InterPro"/>
</dbReference>
<organism evidence="8 9">
    <name type="scientific">Coniosporium apollinis (strain CBS 100218)</name>
    <name type="common">Rock-inhabiting black yeast</name>
    <dbReference type="NCBI Taxonomy" id="1168221"/>
    <lineage>
        <taxon>Eukaryota</taxon>
        <taxon>Fungi</taxon>
        <taxon>Dikarya</taxon>
        <taxon>Ascomycota</taxon>
        <taxon>Pezizomycotina</taxon>
        <taxon>Dothideomycetes</taxon>
        <taxon>Dothideomycetes incertae sedis</taxon>
        <taxon>Coniosporium</taxon>
    </lineage>
</organism>
<keyword evidence="9" id="KW-1185">Reference proteome</keyword>
<dbReference type="GO" id="GO:0000978">
    <property type="term" value="F:RNA polymerase II cis-regulatory region sequence-specific DNA binding"/>
    <property type="evidence" value="ECO:0007669"/>
    <property type="project" value="InterPro"/>
</dbReference>
<keyword evidence="5" id="KW-0862">Zinc</keyword>
<name>R7Z477_CONA1</name>
<keyword evidence="6" id="KW-0539">Nucleus</keyword>
<protein>
    <recommendedName>
        <fullName evidence="7">Xylanolytic transcriptional activator regulatory domain-containing protein</fullName>
    </recommendedName>
</protein>
<dbReference type="InterPro" id="IPR007219">
    <property type="entry name" value="XnlR_reg_dom"/>
</dbReference>
<dbReference type="GO" id="GO:0000785">
    <property type="term" value="C:chromatin"/>
    <property type="evidence" value="ECO:0007669"/>
    <property type="project" value="TreeGrafter"/>
</dbReference>
<dbReference type="RefSeq" id="XP_007784038.1">
    <property type="nucleotide sequence ID" value="XM_007785848.1"/>
</dbReference>
<dbReference type="EMBL" id="JH767600">
    <property type="protein sequence ID" value="EON68721.1"/>
    <property type="molecule type" value="Genomic_DNA"/>
</dbReference>
<dbReference type="OrthoDB" id="6077919at2759"/>
<dbReference type="HOGENOM" id="CLU_566355_0_0_1"/>
<dbReference type="GeneID" id="19905290"/>
<evidence type="ECO:0000256" key="5">
    <source>
        <dbReference type="ARBA" id="ARBA00022833"/>
    </source>
</evidence>
<evidence type="ECO:0000256" key="4">
    <source>
        <dbReference type="ARBA" id="ARBA00022771"/>
    </source>
</evidence>
<dbReference type="AlphaFoldDB" id="R7Z477"/>
<reference evidence="9" key="1">
    <citation type="submission" date="2012-06" db="EMBL/GenBank/DDBJ databases">
        <title>The genome sequence of Coniosporium apollinis CBS 100218.</title>
        <authorList>
            <consortium name="The Broad Institute Genome Sequencing Platform"/>
            <person name="Cuomo C."/>
            <person name="Gorbushina A."/>
            <person name="Noack S."/>
            <person name="Walker B."/>
            <person name="Young S.K."/>
            <person name="Zeng Q."/>
            <person name="Gargeya S."/>
            <person name="Fitzgerald M."/>
            <person name="Haas B."/>
            <person name="Abouelleil A."/>
            <person name="Alvarado L."/>
            <person name="Arachchi H.M."/>
            <person name="Berlin A.M."/>
            <person name="Chapman S.B."/>
            <person name="Goldberg J."/>
            <person name="Griggs A."/>
            <person name="Gujja S."/>
            <person name="Hansen M."/>
            <person name="Howarth C."/>
            <person name="Imamovic A."/>
            <person name="Larimer J."/>
            <person name="McCowan C."/>
            <person name="Montmayeur A."/>
            <person name="Murphy C."/>
            <person name="Neiman D."/>
            <person name="Pearson M."/>
            <person name="Priest M."/>
            <person name="Roberts A."/>
            <person name="Saif S."/>
            <person name="Shea T."/>
            <person name="Sisk P."/>
            <person name="Sykes S."/>
            <person name="Wortman J."/>
            <person name="Nusbaum C."/>
            <person name="Birren B."/>
        </authorList>
    </citation>
    <scope>NUCLEOTIDE SEQUENCE [LARGE SCALE GENOMIC DNA]</scope>
    <source>
        <strain evidence="9">CBS 100218</strain>
    </source>
</reference>
<evidence type="ECO:0000313" key="8">
    <source>
        <dbReference type="EMBL" id="EON68721.1"/>
    </source>
</evidence>
<evidence type="ECO:0000256" key="2">
    <source>
        <dbReference type="ARBA" id="ARBA00022723"/>
    </source>
</evidence>
<dbReference type="InterPro" id="IPR051059">
    <property type="entry name" value="VerF-like"/>
</dbReference>
<dbReference type="Proteomes" id="UP000016924">
    <property type="component" value="Unassembled WGS sequence"/>
</dbReference>
<gene>
    <name evidence="8" type="ORF">W97_07979</name>
</gene>
<dbReference type="STRING" id="1168221.R7Z477"/>
<dbReference type="GO" id="GO:0005634">
    <property type="term" value="C:nucleus"/>
    <property type="evidence" value="ECO:0007669"/>
    <property type="project" value="UniProtKB-SubCell"/>
</dbReference>
<evidence type="ECO:0000256" key="6">
    <source>
        <dbReference type="ARBA" id="ARBA00023242"/>
    </source>
</evidence>
<proteinExistence type="predicted"/>
<sequence>MAIAPLGFTLSDINAIDPLVLFSTELSSSLAAAQIPLYVPFDMPVLLQHNDRDEMEYLELFPQDSLAWNVALNNTDQHLDHYWKFFHPSYPVLHPPTFNTVDAPPLLKASMMIIGALYENQSSAKSEARLLHERCLKLVAKRYNDIQHTSPQPRLCDQQALFLLEFYSQFKSRRLSPMAARGLSNAFEIMFRQLLQDGEAMPTGGFHNPTELEPGGDYEATCRQWAEWIRLSSKKRLLVATSILRAQKASLLGRAEGRPMFQATDLPFPCSAPLWDAPSAADWVDLMQLNSSSPRCISEVLEDNSIQRSVPCDLFQSAVLIAGCYNVDVHNDFLSICDSDSFEQGLDQSYGSQTHYHATLLSQNAPVRALLAVSGESWILNENLEPESFAAEKKNLRIWLDESWALEAYERKVPVMKAIKQSIHVLRLCVDASGEKPSALPLHWEMMAHISVLVLWAVAHRVSEIRKQLVPASSLNTVFPSPGSAHHSITPLSADSPDHMQKVRDFLAFADEATNVSDLRAQWYSGSVPLAQWRLGVTAMLQWVSMRLENANPDQRSRSDVLSAAINSLSRLCERGWEPGWF</sequence>
<comment type="subcellular location">
    <subcellularLocation>
        <location evidence="1">Nucleus</location>
    </subcellularLocation>
</comment>
<dbReference type="GO" id="GO:0008270">
    <property type="term" value="F:zinc ion binding"/>
    <property type="evidence" value="ECO:0007669"/>
    <property type="project" value="UniProtKB-KW"/>
</dbReference>
<evidence type="ECO:0000256" key="1">
    <source>
        <dbReference type="ARBA" id="ARBA00004123"/>
    </source>
</evidence>
<keyword evidence="3" id="KW-0677">Repeat</keyword>
<evidence type="ECO:0000256" key="3">
    <source>
        <dbReference type="ARBA" id="ARBA00022737"/>
    </source>
</evidence>
<keyword evidence="2" id="KW-0479">Metal-binding</keyword>
<dbReference type="CDD" id="cd12148">
    <property type="entry name" value="fungal_TF_MHR"/>
    <property type="match status" value="1"/>
</dbReference>
<evidence type="ECO:0000259" key="7">
    <source>
        <dbReference type="Pfam" id="PF04082"/>
    </source>
</evidence>
<evidence type="ECO:0000313" key="9">
    <source>
        <dbReference type="Proteomes" id="UP000016924"/>
    </source>
</evidence>
<accession>R7Z477</accession>